<comment type="caution">
    <text evidence="4">The sequence shown here is derived from an EMBL/GenBank/DDBJ whole genome shotgun (WGS) entry which is preliminary data.</text>
</comment>
<dbReference type="GO" id="GO:0005829">
    <property type="term" value="C:cytosol"/>
    <property type="evidence" value="ECO:0007669"/>
    <property type="project" value="TreeGrafter"/>
</dbReference>
<dbReference type="InterPro" id="IPR011251">
    <property type="entry name" value="Luciferase-like_dom"/>
</dbReference>
<dbReference type="Gene3D" id="3.20.20.30">
    <property type="entry name" value="Luciferase-like domain"/>
    <property type="match status" value="1"/>
</dbReference>
<feature type="domain" description="Luciferase-like" evidence="3">
    <location>
        <begin position="6"/>
        <end position="301"/>
    </location>
</feature>
<comment type="similarity">
    <text evidence="1">To bacterial alkanal monooxygenase alpha and beta chains.</text>
</comment>
<name>A0AAE3QWB6_9BACT</name>
<dbReference type="RefSeq" id="WP_313986281.1">
    <property type="nucleotide sequence ID" value="NZ_JASJOS010000016.1"/>
</dbReference>
<keyword evidence="4" id="KW-0560">Oxidoreductase</keyword>
<dbReference type="Proteomes" id="UP001241110">
    <property type="component" value="Unassembled WGS sequence"/>
</dbReference>
<gene>
    <name evidence="4" type="ORF">QNI16_29495</name>
</gene>
<accession>A0AAE3QWB6</accession>
<evidence type="ECO:0000256" key="2">
    <source>
        <dbReference type="ARBA" id="ARBA00074555"/>
    </source>
</evidence>
<organism evidence="4 5">
    <name type="scientific">Xanthocytophaga flava</name>
    <dbReference type="NCBI Taxonomy" id="3048013"/>
    <lineage>
        <taxon>Bacteria</taxon>
        <taxon>Pseudomonadati</taxon>
        <taxon>Bacteroidota</taxon>
        <taxon>Cytophagia</taxon>
        <taxon>Cytophagales</taxon>
        <taxon>Rhodocytophagaceae</taxon>
        <taxon>Xanthocytophaga</taxon>
    </lineage>
</organism>
<evidence type="ECO:0000259" key="3">
    <source>
        <dbReference type="Pfam" id="PF00296"/>
    </source>
</evidence>
<dbReference type="SUPFAM" id="SSF51679">
    <property type="entry name" value="Bacterial luciferase-like"/>
    <property type="match status" value="1"/>
</dbReference>
<protein>
    <recommendedName>
        <fullName evidence="2">Luciferase-like monooxygenase</fullName>
    </recommendedName>
</protein>
<dbReference type="NCBIfam" id="TIGR03558">
    <property type="entry name" value="oxido_grp_1"/>
    <property type="match status" value="1"/>
</dbReference>
<dbReference type="FunFam" id="3.20.20.30:FF:000002">
    <property type="entry name" value="LLM class flavin-dependent oxidoreductase"/>
    <property type="match status" value="1"/>
</dbReference>
<dbReference type="GO" id="GO:0016705">
    <property type="term" value="F:oxidoreductase activity, acting on paired donors, with incorporation or reduction of molecular oxygen"/>
    <property type="evidence" value="ECO:0007669"/>
    <property type="project" value="InterPro"/>
</dbReference>
<sequence length="347" mass="38270">MGQKIKLSILDQSPVRAGGTASQAIKETIELARLADRLGYTRYWVSEHHNITSLAGSTPEVLIAHLAGETKHIRLGSGGIMLPNHSSLKVAENFRMLETLFPGRIDLGLGRAPGGDRITSSLLNPSNTFSEQDFIQQIVDLQGFLTDSPDPASVQAHIRAIPIADTVPHLWMLTSSGHSGLVAAHFGMALSFAQFINPVGGPQAVKAYRESFHPSDQFAQPYATVGIFVLCADTEEKARELQAVMDWRFLSIEKGIRSGLSTYDEVKNIQYTQAELSRIQFNRARMIAGTPEQVKQQIEQLAVDYQIDEIVAATITYDFADRIRSYELLAEAFELTPYAEKAECFSS</sequence>
<dbReference type="InterPro" id="IPR036661">
    <property type="entry name" value="Luciferase-like_sf"/>
</dbReference>
<dbReference type="PANTHER" id="PTHR30137:SF19">
    <property type="entry name" value="LUCIFERASE-LIKE MONOOXYGENASE"/>
    <property type="match status" value="1"/>
</dbReference>
<evidence type="ECO:0000256" key="1">
    <source>
        <dbReference type="ARBA" id="ARBA00007789"/>
    </source>
</evidence>
<dbReference type="InterPro" id="IPR019949">
    <property type="entry name" value="CmoO-like"/>
</dbReference>
<evidence type="ECO:0000313" key="5">
    <source>
        <dbReference type="Proteomes" id="UP001241110"/>
    </source>
</evidence>
<dbReference type="AlphaFoldDB" id="A0AAE3QWB6"/>
<reference evidence="4" key="1">
    <citation type="submission" date="2023-05" db="EMBL/GenBank/DDBJ databases">
        <authorList>
            <person name="Zhang X."/>
        </authorList>
    </citation>
    <scope>NUCLEOTIDE SEQUENCE</scope>
    <source>
        <strain evidence="4">YF14B1</strain>
    </source>
</reference>
<evidence type="ECO:0000313" key="4">
    <source>
        <dbReference type="EMBL" id="MDJ1484670.1"/>
    </source>
</evidence>
<proteinExistence type="predicted"/>
<dbReference type="Pfam" id="PF00296">
    <property type="entry name" value="Bac_luciferase"/>
    <property type="match status" value="1"/>
</dbReference>
<dbReference type="InterPro" id="IPR050766">
    <property type="entry name" value="Bact_Lucif_Oxidored"/>
</dbReference>
<dbReference type="PANTHER" id="PTHR30137">
    <property type="entry name" value="LUCIFERASE-LIKE MONOOXYGENASE"/>
    <property type="match status" value="1"/>
</dbReference>
<dbReference type="EMBL" id="JASJOS010000016">
    <property type="protein sequence ID" value="MDJ1484670.1"/>
    <property type="molecule type" value="Genomic_DNA"/>
</dbReference>